<protein>
    <submittedName>
        <fullName evidence="1">Clan AA aspartic protease</fullName>
    </submittedName>
</protein>
<dbReference type="GO" id="GO:0006508">
    <property type="term" value="P:proteolysis"/>
    <property type="evidence" value="ECO:0007669"/>
    <property type="project" value="UniProtKB-KW"/>
</dbReference>
<dbReference type="GO" id="GO:0008233">
    <property type="term" value="F:peptidase activity"/>
    <property type="evidence" value="ECO:0007669"/>
    <property type="project" value="UniProtKB-KW"/>
</dbReference>
<comment type="caution">
    <text evidence="1">The sequence shown here is derived from an EMBL/GenBank/DDBJ whole genome shotgun (WGS) entry which is preliminary data.</text>
</comment>
<keyword evidence="1" id="KW-0645">Protease</keyword>
<sequence>MINGSVVGLQAQIGIIFCLPGSPSLEIKCVMDTGFEGFLTLPPAAITTLGLSYVTRINANLADNSNIATDVYLATILWNGAERDVPVLAMGRRPLVGTALLKDYHLGVDFRDGGTVAIAQIS</sequence>
<proteinExistence type="predicted"/>
<dbReference type="NCBIfam" id="TIGR03698">
    <property type="entry name" value="clan_AA_DTGF"/>
    <property type="match status" value="1"/>
</dbReference>
<keyword evidence="1" id="KW-0378">Hydrolase</keyword>
<keyword evidence="2" id="KW-1185">Reference proteome</keyword>
<dbReference type="RefSeq" id="WP_095723323.1">
    <property type="nucleotide sequence ID" value="NZ_NTFS01000247.1"/>
</dbReference>
<dbReference type="AlphaFoldDB" id="A0A2A2TF81"/>
<organism evidence="1 2">
    <name type="scientific">Brunnivagina elsteri CCALA 953</name>
    <dbReference type="NCBI Taxonomy" id="987040"/>
    <lineage>
        <taxon>Bacteria</taxon>
        <taxon>Bacillati</taxon>
        <taxon>Cyanobacteriota</taxon>
        <taxon>Cyanophyceae</taxon>
        <taxon>Nostocales</taxon>
        <taxon>Calotrichaceae</taxon>
        <taxon>Brunnivagina</taxon>
    </lineage>
</organism>
<dbReference type="Proteomes" id="UP000218238">
    <property type="component" value="Unassembled WGS sequence"/>
</dbReference>
<dbReference type="OrthoDB" id="573359at2"/>
<name>A0A2A2TF81_9CYAN</name>
<reference evidence="1 2" key="1">
    <citation type="submission" date="2017-08" db="EMBL/GenBank/DDBJ databases">
        <title>Draft genome sequence of filamentous cyanobacterium Calothrix elsteri CCALA 953.</title>
        <authorList>
            <person name="Gagunashvili A.N."/>
            <person name="Elster J."/>
            <person name="Andresson O.S."/>
        </authorList>
    </citation>
    <scope>NUCLEOTIDE SEQUENCE [LARGE SCALE GENOMIC DNA]</scope>
    <source>
        <strain evidence="1 2">CCALA 953</strain>
    </source>
</reference>
<dbReference type="EMBL" id="NTFS01000247">
    <property type="protein sequence ID" value="PAX52373.1"/>
    <property type="molecule type" value="Genomic_DNA"/>
</dbReference>
<accession>A0A2A2TF81</accession>
<gene>
    <name evidence="1" type="ORF">CK510_19710</name>
</gene>
<evidence type="ECO:0000313" key="1">
    <source>
        <dbReference type="EMBL" id="PAX52373.1"/>
    </source>
</evidence>
<evidence type="ECO:0000313" key="2">
    <source>
        <dbReference type="Proteomes" id="UP000218238"/>
    </source>
</evidence>
<dbReference type="InterPro" id="IPR022274">
    <property type="entry name" value="Peptidase_asp_AF0612"/>
</dbReference>